<dbReference type="PRINTS" id="PR00092">
    <property type="entry name" value="TYROSINASE"/>
</dbReference>
<proteinExistence type="predicted"/>
<evidence type="ECO:0000313" key="4">
    <source>
        <dbReference type="EMBL" id="KAK4216453.1"/>
    </source>
</evidence>
<dbReference type="GO" id="GO:0046872">
    <property type="term" value="F:metal ion binding"/>
    <property type="evidence" value="ECO:0007669"/>
    <property type="project" value="UniProtKB-KW"/>
</dbReference>
<feature type="domain" description="Tyrosinase copper-binding" evidence="3">
    <location>
        <begin position="233"/>
        <end position="244"/>
    </location>
</feature>
<dbReference type="Pfam" id="PF00264">
    <property type="entry name" value="Tyrosinase"/>
    <property type="match status" value="1"/>
</dbReference>
<keyword evidence="2" id="KW-0560">Oxidoreductase</keyword>
<name>A0AAN6YBV8_9PEZI</name>
<dbReference type="Gene3D" id="1.10.1280.10">
    <property type="entry name" value="Di-copper center containing domain from catechol oxidase"/>
    <property type="match status" value="1"/>
</dbReference>
<dbReference type="InterPro" id="IPR050316">
    <property type="entry name" value="Tyrosinase/Hemocyanin"/>
</dbReference>
<dbReference type="PANTHER" id="PTHR11474">
    <property type="entry name" value="TYROSINASE FAMILY MEMBER"/>
    <property type="match status" value="1"/>
</dbReference>
<dbReference type="PANTHER" id="PTHR11474:SF125">
    <property type="entry name" value="N-ACETYL-6-HYDROXYTRYPTOPHAN OXIDASE IVOB-RELATED"/>
    <property type="match status" value="1"/>
</dbReference>
<dbReference type="Proteomes" id="UP001301769">
    <property type="component" value="Unassembled WGS sequence"/>
</dbReference>
<comment type="caution">
    <text evidence="4">The sequence shown here is derived from an EMBL/GenBank/DDBJ whole genome shotgun (WGS) entry which is preliminary data.</text>
</comment>
<evidence type="ECO:0000256" key="2">
    <source>
        <dbReference type="ARBA" id="ARBA00023002"/>
    </source>
</evidence>
<accession>A0AAN6YBV8</accession>
<gene>
    <name evidence="4" type="ORF">QBC37DRAFT_90647</name>
</gene>
<dbReference type="InterPro" id="IPR002227">
    <property type="entry name" value="Tyrosinase_Cu-bd"/>
</dbReference>
<protein>
    <submittedName>
        <fullName evidence="4">Grixazone synthase</fullName>
    </submittedName>
</protein>
<dbReference type="SUPFAM" id="SSF48056">
    <property type="entry name" value="Di-copper centre-containing domain"/>
    <property type="match status" value="1"/>
</dbReference>
<dbReference type="EMBL" id="MU858068">
    <property type="protein sequence ID" value="KAK4216453.1"/>
    <property type="molecule type" value="Genomic_DNA"/>
</dbReference>
<dbReference type="GO" id="GO:0016491">
    <property type="term" value="F:oxidoreductase activity"/>
    <property type="evidence" value="ECO:0007669"/>
    <property type="project" value="UniProtKB-KW"/>
</dbReference>
<evidence type="ECO:0000313" key="5">
    <source>
        <dbReference type="Proteomes" id="UP001301769"/>
    </source>
</evidence>
<evidence type="ECO:0000256" key="1">
    <source>
        <dbReference type="ARBA" id="ARBA00022723"/>
    </source>
</evidence>
<dbReference type="PROSITE" id="PS00498">
    <property type="entry name" value="TYROSINASE_2"/>
    <property type="match status" value="1"/>
</dbReference>
<organism evidence="4 5">
    <name type="scientific">Rhypophila decipiens</name>
    <dbReference type="NCBI Taxonomy" id="261697"/>
    <lineage>
        <taxon>Eukaryota</taxon>
        <taxon>Fungi</taxon>
        <taxon>Dikarya</taxon>
        <taxon>Ascomycota</taxon>
        <taxon>Pezizomycotina</taxon>
        <taxon>Sordariomycetes</taxon>
        <taxon>Sordariomycetidae</taxon>
        <taxon>Sordariales</taxon>
        <taxon>Naviculisporaceae</taxon>
        <taxon>Rhypophila</taxon>
    </lineage>
</organism>
<sequence length="311" mass="34841">MEETDRLNYIKAVQCLYTIDAGFDRETMPGARSRYDDFVGTHLLQTPSIHFDGLFLAFHRHYLHQYTLALQDECDYYGPVPYWDWSKFWKDPLQAAVLDGSDTSFGSDGEYIPNRNDSIVKFPHAPEVIIPPGTGGGCLKDGPFKDYKMNLGPVLLEPQGPDGGRGFNPRCINRDISKLMAGNSRPSNLTKVLAAKDLGEFNLLIDDAASGVHTNGHFQLGGIQLDPFVSPSDPIFWLHHGMIDYLWSVWQGQDYAGRRDQVWGTGTIGNIPPSDNVTLDTLINFEVLSDGPRPVREFVSTIEGPYCYVYE</sequence>
<keyword evidence="1" id="KW-0479">Metal-binding</keyword>
<dbReference type="InterPro" id="IPR008922">
    <property type="entry name" value="Di-copper_centre_dom_sf"/>
</dbReference>
<keyword evidence="5" id="KW-1185">Reference proteome</keyword>
<reference evidence="4" key="1">
    <citation type="journal article" date="2023" name="Mol. Phylogenet. Evol.">
        <title>Genome-scale phylogeny and comparative genomics of the fungal order Sordariales.</title>
        <authorList>
            <person name="Hensen N."/>
            <person name="Bonometti L."/>
            <person name="Westerberg I."/>
            <person name="Brannstrom I.O."/>
            <person name="Guillou S."/>
            <person name="Cros-Aarteil S."/>
            <person name="Calhoun S."/>
            <person name="Haridas S."/>
            <person name="Kuo A."/>
            <person name="Mondo S."/>
            <person name="Pangilinan J."/>
            <person name="Riley R."/>
            <person name="LaButti K."/>
            <person name="Andreopoulos B."/>
            <person name="Lipzen A."/>
            <person name="Chen C."/>
            <person name="Yan M."/>
            <person name="Daum C."/>
            <person name="Ng V."/>
            <person name="Clum A."/>
            <person name="Steindorff A."/>
            <person name="Ohm R.A."/>
            <person name="Martin F."/>
            <person name="Silar P."/>
            <person name="Natvig D.O."/>
            <person name="Lalanne C."/>
            <person name="Gautier V."/>
            <person name="Ament-Velasquez S.L."/>
            <person name="Kruys A."/>
            <person name="Hutchinson M.I."/>
            <person name="Powell A.J."/>
            <person name="Barry K."/>
            <person name="Miller A.N."/>
            <person name="Grigoriev I.V."/>
            <person name="Debuchy R."/>
            <person name="Gladieux P."/>
            <person name="Hiltunen Thoren M."/>
            <person name="Johannesson H."/>
        </authorList>
    </citation>
    <scope>NUCLEOTIDE SEQUENCE</scope>
    <source>
        <strain evidence="4">PSN293</strain>
    </source>
</reference>
<evidence type="ECO:0000259" key="3">
    <source>
        <dbReference type="PROSITE" id="PS00498"/>
    </source>
</evidence>
<dbReference type="AlphaFoldDB" id="A0AAN6YBV8"/>
<reference evidence="4" key="2">
    <citation type="submission" date="2023-05" db="EMBL/GenBank/DDBJ databases">
        <authorList>
            <consortium name="Lawrence Berkeley National Laboratory"/>
            <person name="Steindorff A."/>
            <person name="Hensen N."/>
            <person name="Bonometti L."/>
            <person name="Westerberg I."/>
            <person name="Brannstrom I.O."/>
            <person name="Guillou S."/>
            <person name="Cros-Aarteil S."/>
            <person name="Calhoun S."/>
            <person name="Haridas S."/>
            <person name="Kuo A."/>
            <person name="Mondo S."/>
            <person name="Pangilinan J."/>
            <person name="Riley R."/>
            <person name="Labutti K."/>
            <person name="Andreopoulos B."/>
            <person name="Lipzen A."/>
            <person name="Chen C."/>
            <person name="Yanf M."/>
            <person name="Daum C."/>
            <person name="Ng V."/>
            <person name="Clum A."/>
            <person name="Ohm R."/>
            <person name="Martin F."/>
            <person name="Silar P."/>
            <person name="Natvig D."/>
            <person name="Lalanne C."/>
            <person name="Gautier V."/>
            <person name="Ament-Velasquez S.L."/>
            <person name="Kruys A."/>
            <person name="Hutchinson M.I."/>
            <person name="Powell A.J."/>
            <person name="Barry K."/>
            <person name="Miller A.N."/>
            <person name="Grigoriev I.V."/>
            <person name="Debuchy R."/>
            <person name="Gladieux P."/>
            <person name="Thoren M.H."/>
            <person name="Johannesson H."/>
        </authorList>
    </citation>
    <scope>NUCLEOTIDE SEQUENCE</scope>
    <source>
        <strain evidence="4">PSN293</strain>
    </source>
</reference>